<gene>
    <name evidence="2" type="ORF">GLYMA_19G028300</name>
</gene>
<reference evidence="3" key="2">
    <citation type="submission" date="2018-02" db="UniProtKB">
        <authorList>
            <consortium name="EnsemblPlants"/>
        </authorList>
    </citation>
    <scope>IDENTIFICATION</scope>
    <source>
        <strain evidence="3">Williams 82</strain>
    </source>
</reference>
<reference evidence="2" key="3">
    <citation type="submission" date="2018-07" db="EMBL/GenBank/DDBJ databases">
        <title>WGS assembly of Glycine max.</title>
        <authorList>
            <person name="Schmutz J."/>
            <person name="Cannon S."/>
            <person name="Schlueter J."/>
            <person name="Ma J."/>
            <person name="Mitros T."/>
            <person name="Nelson W."/>
            <person name="Hyten D."/>
            <person name="Song Q."/>
            <person name="Thelen J."/>
            <person name="Cheng J."/>
            <person name="Xu D."/>
            <person name="Hellsten U."/>
            <person name="May G."/>
            <person name="Yu Y."/>
            <person name="Sakurai T."/>
            <person name="Umezawa T."/>
            <person name="Bhattacharyya M."/>
            <person name="Sandhu D."/>
            <person name="Valliyodan B."/>
            <person name="Lindquist E."/>
            <person name="Peto M."/>
            <person name="Grant D."/>
            <person name="Shu S."/>
            <person name="Goodstein D."/>
            <person name="Barry K."/>
            <person name="Futrell-Griggs M."/>
            <person name="Abernathy B."/>
            <person name="Du J."/>
            <person name="Tian Z."/>
            <person name="Zhu L."/>
            <person name="Gill N."/>
            <person name="Joshi T."/>
            <person name="Libault M."/>
            <person name="Sethuraman A."/>
            <person name="Zhang X."/>
            <person name="Shinozaki K."/>
            <person name="Nguyen H."/>
            <person name="Wing R."/>
            <person name="Cregan P."/>
            <person name="Specht J."/>
            <person name="Grimwood J."/>
            <person name="Rokhsar D."/>
            <person name="Stacey G."/>
            <person name="Shoemaker R."/>
            <person name="Jackson S."/>
        </authorList>
    </citation>
    <scope>NUCLEOTIDE SEQUENCE</scope>
    <source>
        <tissue evidence="2">Callus</tissue>
    </source>
</reference>
<sequence length="74" mass="8858">MMFPFKHYLFVGFQSLYSVIFIFLFGQNPANLSSIHILMPWILIYIYFKPLHSFHGYLNIPFEILNTIWVLNVT</sequence>
<keyword evidence="1" id="KW-0472">Membrane</keyword>
<feature type="transmembrane region" description="Helical" evidence="1">
    <location>
        <begin position="32"/>
        <end position="48"/>
    </location>
</feature>
<keyword evidence="1" id="KW-1133">Transmembrane helix</keyword>
<name>K7MW74_SOYBN</name>
<proteinExistence type="predicted"/>
<dbReference type="AlphaFoldDB" id="K7MW74"/>
<reference evidence="2 3" key="1">
    <citation type="journal article" date="2010" name="Nature">
        <title>Genome sequence of the palaeopolyploid soybean.</title>
        <authorList>
            <person name="Schmutz J."/>
            <person name="Cannon S.B."/>
            <person name="Schlueter J."/>
            <person name="Ma J."/>
            <person name="Mitros T."/>
            <person name="Nelson W."/>
            <person name="Hyten D.L."/>
            <person name="Song Q."/>
            <person name="Thelen J.J."/>
            <person name="Cheng J."/>
            <person name="Xu D."/>
            <person name="Hellsten U."/>
            <person name="May G.D."/>
            <person name="Yu Y."/>
            <person name="Sakurai T."/>
            <person name="Umezawa T."/>
            <person name="Bhattacharyya M.K."/>
            <person name="Sandhu D."/>
            <person name="Valliyodan B."/>
            <person name="Lindquist E."/>
            <person name="Peto M."/>
            <person name="Grant D."/>
            <person name="Shu S."/>
            <person name="Goodstein D."/>
            <person name="Barry K."/>
            <person name="Futrell-Griggs M."/>
            <person name="Abernathy B."/>
            <person name="Du J."/>
            <person name="Tian Z."/>
            <person name="Zhu L."/>
            <person name="Gill N."/>
            <person name="Joshi T."/>
            <person name="Libault M."/>
            <person name="Sethuraman A."/>
            <person name="Zhang X.-C."/>
            <person name="Shinozaki K."/>
            <person name="Nguyen H.T."/>
            <person name="Wing R.A."/>
            <person name="Cregan P."/>
            <person name="Specht J."/>
            <person name="Grimwood J."/>
            <person name="Rokhsar D."/>
            <person name="Stacey G."/>
            <person name="Shoemaker R.C."/>
            <person name="Jackson S.A."/>
        </authorList>
    </citation>
    <scope>NUCLEOTIDE SEQUENCE [LARGE SCALE GENOMIC DNA]</scope>
    <source>
        <strain evidence="3">cv. Williams 82</strain>
        <tissue evidence="2">Callus</tissue>
    </source>
</reference>
<organism evidence="2">
    <name type="scientific">Glycine max</name>
    <name type="common">Soybean</name>
    <name type="synonym">Glycine hispida</name>
    <dbReference type="NCBI Taxonomy" id="3847"/>
    <lineage>
        <taxon>Eukaryota</taxon>
        <taxon>Viridiplantae</taxon>
        <taxon>Streptophyta</taxon>
        <taxon>Embryophyta</taxon>
        <taxon>Tracheophyta</taxon>
        <taxon>Spermatophyta</taxon>
        <taxon>Magnoliopsida</taxon>
        <taxon>eudicotyledons</taxon>
        <taxon>Gunneridae</taxon>
        <taxon>Pentapetalae</taxon>
        <taxon>rosids</taxon>
        <taxon>fabids</taxon>
        <taxon>Fabales</taxon>
        <taxon>Fabaceae</taxon>
        <taxon>Papilionoideae</taxon>
        <taxon>50 kb inversion clade</taxon>
        <taxon>NPAAA clade</taxon>
        <taxon>indigoferoid/millettioid clade</taxon>
        <taxon>Phaseoleae</taxon>
        <taxon>Glycine</taxon>
        <taxon>Glycine subgen. Soja</taxon>
    </lineage>
</organism>
<dbReference type="EnsemblPlants" id="KRG93624">
    <property type="protein sequence ID" value="KRG93624"/>
    <property type="gene ID" value="GLYMA_19G028300"/>
</dbReference>
<evidence type="ECO:0000313" key="2">
    <source>
        <dbReference type="EMBL" id="KRG93624.1"/>
    </source>
</evidence>
<dbReference type="Proteomes" id="UP000008827">
    <property type="component" value="Chromosome 19"/>
</dbReference>
<dbReference type="Gramene" id="KRG93624">
    <property type="protein sequence ID" value="KRG93624"/>
    <property type="gene ID" value="GLYMA_19G028300"/>
</dbReference>
<feature type="transmembrane region" description="Helical" evidence="1">
    <location>
        <begin position="7"/>
        <end position="26"/>
    </location>
</feature>
<evidence type="ECO:0000256" key="1">
    <source>
        <dbReference type="SAM" id="Phobius"/>
    </source>
</evidence>
<keyword evidence="1" id="KW-0812">Transmembrane</keyword>
<dbReference type="EMBL" id="CM000852">
    <property type="protein sequence ID" value="KRG93624.1"/>
    <property type="molecule type" value="Genomic_DNA"/>
</dbReference>
<keyword evidence="4" id="KW-1185">Reference proteome</keyword>
<evidence type="ECO:0000313" key="3">
    <source>
        <dbReference type="EnsemblPlants" id="KRG93624"/>
    </source>
</evidence>
<dbReference type="InParanoid" id="K7MW74"/>
<accession>K7MW74</accession>
<evidence type="ECO:0000313" key="4">
    <source>
        <dbReference type="Proteomes" id="UP000008827"/>
    </source>
</evidence>
<dbReference type="HOGENOM" id="CLU_2692695_0_0_1"/>
<protein>
    <submittedName>
        <fullName evidence="2 3">Uncharacterized protein</fullName>
    </submittedName>
</protein>
<dbReference type="PaxDb" id="3847-GLYMA19G03470.1"/>